<keyword evidence="2 5" id="KW-0812">Transmembrane</keyword>
<evidence type="ECO:0000256" key="4">
    <source>
        <dbReference type="ARBA" id="ARBA00023136"/>
    </source>
</evidence>
<evidence type="ECO:0000256" key="5">
    <source>
        <dbReference type="SAM" id="Phobius"/>
    </source>
</evidence>
<dbReference type="RefSeq" id="WP_147921842.1">
    <property type="nucleotide sequence ID" value="NZ_VRTY01000037.1"/>
</dbReference>
<keyword evidence="4 5" id="KW-0472">Membrane</keyword>
<evidence type="ECO:0000313" key="7">
    <source>
        <dbReference type="Proteomes" id="UP000321926"/>
    </source>
</evidence>
<dbReference type="Pfam" id="PF13564">
    <property type="entry name" value="DoxX_2"/>
    <property type="match status" value="1"/>
</dbReference>
<dbReference type="Proteomes" id="UP000321926">
    <property type="component" value="Unassembled WGS sequence"/>
</dbReference>
<reference evidence="6 7" key="1">
    <citation type="submission" date="2019-08" db="EMBL/GenBank/DDBJ databases">
        <authorList>
            <person name="Shi S."/>
        </authorList>
    </citation>
    <scope>NUCLEOTIDE SEQUENCE [LARGE SCALE GENOMIC DNA]</scope>
    <source>
        <strain evidence="6 7">GY10130</strain>
    </source>
</reference>
<organism evidence="6 7">
    <name type="scientific">Pontibacter qinzhouensis</name>
    <dbReference type="NCBI Taxonomy" id="2603253"/>
    <lineage>
        <taxon>Bacteria</taxon>
        <taxon>Pseudomonadati</taxon>
        <taxon>Bacteroidota</taxon>
        <taxon>Cytophagia</taxon>
        <taxon>Cytophagales</taxon>
        <taxon>Hymenobacteraceae</taxon>
        <taxon>Pontibacter</taxon>
    </lineage>
</organism>
<proteinExistence type="predicted"/>
<keyword evidence="3 5" id="KW-1133">Transmembrane helix</keyword>
<keyword evidence="7" id="KW-1185">Reference proteome</keyword>
<sequence>MKAAKTTSIVYWVSTGIIFLFEGVMPALTSHTELAVEGIRHLGYPDYFRVMLTVFKVVGALALVLPFIRGRFKEWAYAGFGINMLSASVSHSMVDGVNVQTFFPLFIFGILVVSYLSYHKLAKVRYVRNVEHEQQKQAIVRADYLPSNPVEA</sequence>
<evidence type="ECO:0000256" key="1">
    <source>
        <dbReference type="ARBA" id="ARBA00004141"/>
    </source>
</evidence>
<dbReference type="AlphaFoldDB" id="A0A5C8K9X7"/>
<dbReference type="EMBL" id="VRTY01000037">
    <property type="protein sequence ID" value="TXK46043.1"/>
    <property type="molecule type" value="Genomic_DNA"/>
</dbReference>
<feature type="transmembrane region" description="Helical" evidence="5">
    <location>
        <begin position="100"/>
        <end position="118"/>
    </location>
</feature>
<evidence type="ECO:0000313" key="6">
    <source>
        <dbReference type="EMBL" id="TXK46043.1"/>
    </source>
</evidence>
<protein>
    <submittedName>
        <fullName evidence="6">DoxX family protein</fullName>
    </submittedName>
</protein>
<dbReference type="OrthoDB" id="7960583at2"/>
<feature type="transmembrane region" description="Helical" evidence="5">
    <location>
        <begin position="48"/>
        <end position="68"/>
    </location>
</feature>
<name>A0A5C8K9X7_9BACT</name>
<feature type="transmembrane region" description="Helical" evidence="5">
    <location>
        <begin position="9"/>
        <end position="28"/>
    </location>
</feature>
<dbReference type="GO" id="GO:0016020">
    <property type="term" value="C:membrane"/>
    <property type="evidence" value="ECO:0007669"/>
    <property type="project" value="UniProtKB-SubCell"/>
</dbReference>
<accession>A0A5C8K9X7</accession>
<dbReference type="InterPro" id="IPR032808">
    <property type="entry name" value="DoxX"/>
</dbReference>
<evidence type="ECO:0000256" key="2">
    <source>
        <dbReference type="ARBA" id="ARBA00022692"/>
    </source>
</evidence>
<feature type="transmembrane region" description="Helical" evidence="5">
    <location>
        <begin position="75"/>
        <end position="94"/>
    </location>
</feature>
<comment type="caution">
    <text evidence="6">The sequence shown here is derived from an EMBL/GenBank/DDBJ whole genome shotgun (WGS) entry which is preliminary data.</text>
</comment>
<comment type="subcellular location">
    <subcellularLocation>
        <location evidence="1">Membrane</location>
        <topology evidence="1">Multi-pass membrane protein</topology>
    </subcellularLocation>
</comment>
<evidence type="ECO:0000256" key="3">
    <source>
        <dbReference type="ARBA" id="ARBA00022989"/>
    </source>
</evidence>
<gene>
    <name evidence="6" type="ORF">FVR03_11205</name>
</gene>